<evidence type="ECO:0008006" key="4">
    <source>
        <dbReference type="Google" id="ProtNLM"/>
    </source>
</evidence>
<feature type="region of interest" description="Disordered" evidence="1">
    <location>
        <begin position="145"/>
        <end position="188"/>
    </location>
</feature>
<evidence type="ECO:0000256" key="1">
    <source>
        <dbReference type="SAM" id="MobiDB-lite"/>
    </source>
</evidence>
<feature type="compositionally biased region" description="Low complexity" evidence="1">
    <location>
        <begin position="159"/>
        <end position="188"/>
    </location>
</feature>
<sequence>MSADGFLSRWSRRKLATVAAAAPSETPPRAAPGAPADLALAQPAEAGAGAGAADPAREASAGNRADSALPPLEELSLASDFSVFLKAEVGEALRRQALHTLFSDPHFNRMDGLDIYIDDYSQPDPIAPEAMARLRHAREWLRAAEPRELPAAQPDDEAQAAAAPEPAASGVADASASGAGDDVPQASG</sequence>
<evidence type="ECO:0000313" key="2">
    <source>
        <dbReference type="EMBL" id="AVR87412.1"/>
    </source>
</evidence>
<protein>
    <recommendedName>
        <fullName evidence="4">DUF3306 domain-containing protein</fullName>
    </recommendedName>
</protein>
<organism evidence="2 3">
    <name type="scientific">Thauera aromatica K172</name>
    <dbReference type="NCBI Taxonomy" id="44139"/>
    <lineage>
        <taxon>Bacteria</taxon>
        <taxon>Pseudomonadati</taxon>
        <taxon>Pseudomonadota</taxon>
        <taxon>Betaproteobacteria</taxon>
        <taxon>Rhodocyclales</taxon>
        <taxon>Zoogloeaceae</taxon>
        <taxon>Thauera</taxon>
    </lineage>
</organism>
<dbReference type="RefSeq" id="WP_245880980.1">
    <property type="nucleotide sequence ID" value="NZ_CP028339.1"/>
</dbReference>
<dbReference type="Pfam" id="PF11748">
    <property type="entry name" value="DUF3306"/>
    <property type="match status" value="1"/>
</dbReference>
<evidence type="ECO:0000313" key="3">
    <source>
        <dbReference type="Proteomes" id="UP000241885"/>
    </source>
</evidence>
<gene>
    <name evidence="2" type="ORF">Tharo_0463</name>
</gene>
<dbReference type="AlphaFoldDB" id="A0A2R4BJJ2"/>
<proteinExistence type="predicted"/>
<dbReference type="Proteomes" id="UP000241885">
    <property type="component" value="Chromosome"/>
</dbReference>
<name>A0A2R4BJJ2_THAAR</name>
<dbReference type="EMBL" id="CP028339">
    <property type="protein sequence ID" value="AVR87412.1"/>
    <property type="molecule type" value="Genomic_DNA"/>
</dbReference>
<accession>A0A2R4BJJ2</accession>
<feature type="region of interest" description="Disordered" evidence="1">
    <location>
        <begin position="17"/>
        <end position="65"/>
    </location>
</feature>
<feature type="compositionally biased region" description="Low complexity" evidence="1">
    <location>
        <begin position="31"/>
        <end position="62"/>
    </location>
</feature>
<dbReference type="InterPro" id="IPR021735">
    <property type="entry name" value="DUF3306"/>
</dbReference>
<dbReference type="KEGG" id="tak:Tharo_0463"/>
<reference evidence="2 3" key="1">
    <citation type="submission" date="2018-03" db="EMBL/GenBank/DDBJ databases">
        <title>Complete genome sequence of Thauera aromatica, a model organism for studying aromatic compound degradation under denitrifying conditions.</title>
        <authorList>
            <person name="Lo H.-Y."/>
            <person name="Goris T."/>
            <person name="Boll M."/>
            <person name="Mueller J.A."/>
        </authorList>
    </citation>
    <scope>NUCLEOTIDE SEQUENCE [LARGE SCALE GENOMIC DNA]</scope>
    <source>
        <strain evidence="2 3">K172</strain>
    </source>
</reference>
<keyword evidence="3" id="KW-1185">Reference proteome</keyword>